<keyword evidence="8" id="KW-1185">Reference proteome</keyword>
<dbReference type="PANTHER" id="PTHR42934">
    <property type="entry name" value="GLYCOLATE OXIDASE SUBUNIT GLCD"/>
    <property type="match status" value="1"/>
</dbReference>
<feature type="domain" description="FAD-binding PCMH-type" evidence="6">
    <location>
        <begin position="36"/>
        <end position="215"/>
    </location>
</feature>
<dbReference type="GO" id="GO:0016491">
    <property type="term" value="F:oxidoreductase activity"/>
    <property type="evidence" value="ECO:0007669"/>
    <property type="project" value="UniProtKB-KW"/>
</dbReference>
<dbReference type="EMBL" id="CP045798">
    <property type="protein sequence ID" value="QNB46429.1"/>
    <property type="molecule type" value="Genomic_DNA"/>
</dbReference>
<evidence type="ECO:0000256" key="3">
    <source>
        <dbReference type="ARBA" id="ARBA00022630"/>
    </source>
</evidence>
<dbReference type="KEGG" id="tfr:BR63_08960"/>
<dbReference type="Gene3D" id="3.30.70.2740">
    <property type="match status" value="1"/>
</dbReference>
<dbReference type="RefSeq" id="WP_034422172.1">
    <property type="nucleotide sequence ID" value="NZ_CP045798.1"/>
</dbReference>
<dbReference type="PANTHER" id="PTHR42934:SF2">
    <property type="entry name" value="GLYCOLATE OXIDASE SUBUNIT GLCD"/>
    <property type="match status" value="1"/>
</dbReference>
<evidence type="ECO:0000256" key="5">
    <source>
        <dbReference type="ARBA" id="ARBA00023002"/>
    </source>
</evidence>
<gene>
    <name evidence="7" type="ORF">BR63_08960</name>
</gene>
<sequence length="464" mass="50318">MDSVNAIRELKATLGEHKVLTAKEDLICYSYDSSPYICQPLAVAVPENREDVQAILKAASKYQTPVIPRGGGTSLAGGSVPSEGSIVIDMSRMNRILEIDTKNLVAVVQPGVITADLHRAVEAQGLFYPPDPQSMNMCTIGGNIATNAGGPKCFKYGVTKDYVLGLEFVLADGRVLRTGGKTIKNVSGYDLTRLFVGSEGTLGIITEIILRLIPLPQAKRTALALFNTLEEGAAAVSGIIERRIVPTTLELMDQDNMTLIEKAKHVGFPTDAEAGILIEVDGKTREVDEDIVRVAEICKEFGAREVRIAQTPEEAAALWAGRKASFGCLTHSTRSIFTEDATVPRSELVNAVREFKALGKKYNLRIPILGHTGDGNLHPSILFDERDSEEVARVEKCVDEMFALALKLGGTLSGEHGIGIAKRKYIPWEFGETGLEVLRNIKKAFDPLNILNPGKVVLLGEAHE</sequence>
<dbReference type="InterPro" id="IPR016166">
    <property type="entry name" value="FAD-bd_PCMH"/>
</dbReference>
<dbReference type="Proteomes" id="UP000515847">
    <property type="component" value="Chromosome"/>
</dbReference>
<reference evidence="7 8" key="1">
    <citation type="journal article" date="2019" name="Front. Microbiol.">
        <title>Thermoanaerosceptrum fracticalcis gen. nov. sp. nov., a Novel Fumarate-Fermenting Microorganism From a Deep Fractured Carbonate Aquifer of the US Great Basin.</title>
        <authorList>
            <person name="Hamilton-Brehm S.D."/>
            <person name="Stewart L.E."/>
            <person name="Zavarin M."/>
            <person name="Caldwell M."/>
            <person name="Lawson P.A."/>
            <person name="Onstott T.C."/>
            <person name="Grzymski J."/>
            <person name="Neveux I."/>
            <person name="Lollar B.S."/>
            <person name="Russell C.E."/>
            <person name="Moser D.P."/>
        </authorList>
    </citation>
    <scope>NUCLEOTIDE SEQUENCE [LARGE SCALE GENOMIC DNA]</scope>
    <source>
        <strain evidence="7 8">DRI-13</strain>
    </source>
</reference>
<dbReference type="PROSITE" id="PS51387">
    <property type="entry name" value="FAD_PCMH"/>
    <property type="match status" value="1"/>
</dbReference>
<dbReference type="SUPFAM" id="SSF56176">
    <property type="entry name" value="FAD-binding/transporter-associated domain-like"/>
    <property type="match status" value="1"/>
</dbReference>
<dbReference type="InterPro" id="IPR016164">
    <property type="entry name" value="FAD-linked_Oxase-like_C"/>
</dbReference>
<accession>A0A7G6E2X5</accession>
<organism evidence="7 8">
    <name type="scientific">Thermanaerosceptrum fracticalcis</name>
    <dbReference type="NCBI Taxonomy" id="1712410"/>
    <lineage>
        <taxon>Bacteria</taxon>
        <taxon>Bacillati</taxon>
        <taxon>Bacillota</taxon>
        <taxon>Clostridia</taxon>
        <taxon>Eubacteriales</taxon>
        <taxon>Peptococcaceae</taxon>
        <taxon>Thermanaerosceptrum</taxon>
    </lineage>
</organism>
<dbReference type="Pfam" id="PF02913">
    <property type="entry name" value="FAD-oxidase_C"/>
    <property type="match status" value="1"/>
</dbReference>
<evidence type="ECO:0000256" key="4">
    <source>
        <dbReference type="ARBA" id="ARBA00022827"/>
    </source>
</evidence>
<dbReference type="InterPro" id="IPR016171">
    <property type="entry name" value="Vanillyl_alc_oxidase_C-sub2"/>
</dbReference>
<evidence type="ECO:0000256" key="2">
    <source>
        <dbReference type="ARBA" id="ARBA00008000"/>
    </source>
</evidence>
<dbReference type="InterPro" id="IPR036318">
    <property type="entry name" value="FAD-bd_PCMH-like_sf"/>
</dbReference>
<dbReference type="InterPro" id="IPR051914">
    <property type="entry name" value="FAD-linked_OxidoTrans_Type4"/>
</dbReference>
<evidence type="ECO:0000313" key="7">
    <source>
        <dbReference type="EMBL" id="QNB46429.1"/>
    </source>
</evidence>
<keyword evidence="5" id="KW-0560">Oxidoreductase</keyword>
<dbReference type="InterPro" id="IPR004113">
    <property type="entry name" value="FAD-bd_oxidored_4_C"/>
</dbReference>
<proteinExistence type="inferred from homology"/>
<dbReference type="FunFam" id="1.10.45.10:FF:000001">
    <property type="entry name" value="D-lactate dehydrogenase mitochondrial"/>
    <property type="match status" value="1"/>
</dbReference>
<dbReference type="OrthoDB" id="9767256at2"/>
<dbReference type="InterPro" id="IPR016169">
    <property type="entry name" value="FAD-bd_PCMH_sub2"/>
</dbReference>
<protein>
    <submittedName>
        <fullName evidence="7">FAD-binding protein</fullName>
    </submittedName>
</protein>
<evidence type="ECO:0000256" key="1">
    <source>
        <dbReference type="ARBA" id="ARBA00001974"/>
    </source>
</evidence>
<dbReference type="FunFam" id="3.30.70.2740:FF:000001">
    <property type="entry name" value="D-lactate dehydrogenase mitochondrial"/>
    <property type="match status" value="1"/>
</dbReference>
<comment type="cofactor">
    <cofactor evidence="1">
        <name>FAD</name>
        <dbReference type="ChEBI" id="CHEBI:57692"/>
    </cofactor>
</comment>
<keyword evidence="4" id="KW-0274">FAD</keyword>
<dbReference type="Gene3D" id="1.10.45.10">
    <property type="entry name" value="Vanillyl-alcohol Oxidase, Chain A, domain 4"/>
    <property type="match status" value="1"/>
</dbReference>
<dbReference type="Gene3D" id="3.30.465.10">
    <property type="match status" value="1"/>
</dbReference>
<name>A0A7G6E2X5_THEFR</name>
<evidence type="ECO:0000313" key="8">
    <source>
        <dbReference type="Proteomes" id="UP000515847"/>
    </source>
</evidence>
<evidence type="ECO:0000259" key="6">
    <source>
        <dbReference type="PROSITE" id="PS51387"/>
    </source>
</evidence>
<dbReference type="InterPro" id="IPR006094">
    <property type="entry name" value="Oxid_FAD_bind_N"/>
</dbReference>
<keyword evidence="3" id="KW-0285">Flavoprotein</keyword>
<comment type="similarity">
    <text evidence="2">Belongs to the FAD-binding oxidoreductase/transferase type 4 family.</text>
</comment>
<dbReference type="GO" id="GO:0071949">
    <property type="term" value="F:FAD binding"/>
    <property type="evidence" value="ECO:0007669"/>
    <property type="project" value="InterPro"/>
</dbReference>
<dbReference type="SUPFAM" id="SSF55103">
    <property type="entry name" value="FAD-linked oxidases, C-terminal domain"/>
    <property type="match status" value="1"/>
</dbReference>
<dbReference type="Pfam" id="PF01565">
    <property type="entry name" value="FAD_binding_4"/>
    <property type="match status" value="1"/>
</dbReference>
<dbReference type="AlphaFoldDB" id="A0A7G6E2X5"/>